<keyword evidence="3" id="KW-1185">Reference proteome</keyword>
<evidence type="ECO:0000313" key="3">
    <source>
        <dbReference type="Proteomes" id="UP000629025"/>
    </source>
</evidence>
<feature type="domain" description="VOC" evidence="1">
    <location>
        <begin position="7"/>
        <end position="131"/>
    </location>
</feature>
<organism evidence="2 3">
    <name type="scientific">Marinobacterium zhoushanense</name>
    <dbReference type="NCBI Taxonomy" id="1679163"/>
    <lineage>
        <taxon>Bacteria</taxon>
        <taxon>Pseudomonadati</taxon>
        <taxon>Pseudomonadota</taxon>
        <taxon>Gammaproteobacteria</taxon>
        <taxon>Oceanospirillales</taxon>
        <taxon>Oceanospirillaceae</taxon>
        <taxon>Marinobacterium</taxon>
    </lineage>
</organism>
<gene>
    <name evidence="2" type="ORF">GCM10011352_05950</name>
</gene>
<dbReference type="InterPro" id="IPR004360">
    <property type="entry name" value="Glyas_Fos-R_dOase_dom"/>
</dbReference>
<dbReference type="Pfam" id="PF00903">
    <property type="entry name" value="Glyoxalase"/>
    <property type="match status" value="1"/>
</dbReference>
<dbReference type="PROSITE" id="PS51819">
    <property type="entry name" value="VOC"/>
    <property type="match status" value="1"/>
</dbReference>
<accession>A0ABQ1K274</accession>
<protein>
    <recommendedName>
        <fullName evidence="1">VOC domain-containing protein</fullName>
    </recommendedName>
</protein>
<proteinExistence type="predicted"/>
<dbReference type="SUPFAM" id="SSF54593">
    <property type="entry name" value="Glyoxalase/Bleomycin resistance protein/Dihydroxybiphenyl dioxygenase"/>
    <property type="match status" value="1"/>
</dbReference>
<dbReference type="InterPro" id="IPR037523">
    <property type="entry name" value="VOC_core"/>
</dbReference>
<reference evidence="3" key="1">
    <citation type="journal article" date="2019" name="Int. J. Syst. Evol. Microbiol.">
        <title>The Global Catalogue of Microorganisms (GCM) 10K type strain sequencing project: providing services to taxonomists for standard genome sequencing and annotation.</title>
        <authorList>
            <consortium name="The Broad Institute Genomics Platform"/>
            <consortium name="The Broad Institute Genome Sequencing Center for Infectious Disease"/>
            <person name="Wu L."/>
            <person name="Ma J."/>
        </authorList>
    </citation>
    <scope>NUCLEOTIDE SEQUENCE [LARGE SCALE GENOMIC DNA]</scope>
    <source>
        <strain evidence="3">CGMCC 1.15341</strain>
    </source>
</reference>
<dbReference type="Proteomes" id="UP000629025">
    <property type="component" value="Unassembled WGS sequence"/>
</dbReference>
<evidence type="ECO:0000259" key="1">
    <source>
        <dbReference type="PROSITE" id="PS51819"/>
    </source>
</evidence>
<dbReference type="Gene3D" id="3.10.180.10">
    <property type="entry name" value="2,3-Dihydroxybiphenyl 1,2-Dioxygenase, domain 1"/>
    <property type="match status" value="1"/>
</dbReference>
<comment type="caution">
    <text evidence="2">The sequence shown here is derived from an EMBL/GenBank/DDBJ whole genome shotgun (WGS) entry which is preliminary data.</text>
</comment>
<name>A0ABQ1K274_9GAMM</name>
<dbReference type="RefSeq" id="WP_188745599.1">
    <property type="nucleotide sequence ID" value="NZ_BMIJ01000001.1"/>
</dbReference>
<dbReference type="EMBL" id="BMIJ01000001">
    <property type="protein sequence ID" value="GGB82936.1"/>
    <property type="molecule type" value="Genomic_DNA"/>
</dbReference>
<dbReference type="InterPro" id="IPR029068">
    <property type="entry name" value="Glyas_Bleomycin-R_OHBP_Dase"/>
</dbReference>
<sequence>MSGLTRGVHHLGLTVPDLGETVTFFSEVLGFERVGEKPDYPAVFLHDGSVMLTLWQVQSDRPEAFDRKCNIGLHHFALAVDDADALQQVYERVAAYDGAEIEFAPESLNGTPLQHMMCTIPGGIRMEIIAAGGR</sequence>
<evidence type="ECO:0000313" key="2">
    <source>
        <dbReference type="EMBL" id="GGB82936.1"/>
    </source>
</evidence>